<dbReference type="Proteomes" id="UP000005242">
    <property type="component" value="Unassembled WGS sequence"/>
</dbReference>
<reference evidence="4 5" key="1">
    <citation type="journal article" date="2012" name="Fungal Genet. Biol.">
        <title>The genome of the xerotolerant mold Wallemia sebi reveals adaptations to osmotic stress and suggests cryptic sexual reproduction.</title>
        <authorList>
            <person name="Padamsee M."/>
            <person name="Kumar T.K.A."/>
            <person name="Riley R."/>
            <person name="Binder M."/>
            <person name="Boyd A."/>
            <person name="Calvo A.M."/>
            <person name="Furukawa K."/>
            <person name="Hesse C."/>
            <person name="Hohmann S."/>
            <person name="James T.Y."/>
            <person name="LaButti K."/>
            <person name="Lapidus A."/>
            <person name="Lindquist E."/>
            <person name="Lucas S."/>
            <person name="Miller K."/>
            <person name="Shantappa S."/>
            <person name="Grigoriev I.V."/>
            <person name="Hibbett D.S."/>
            <person name="McLaughlin D.J."/>
            <person name="Spatafora J.W."/>
            <person name="Aime M.C."/>
        </authorList>
    </citation>
    <scope>NUCLEOTIDE SEQUENCE [LARGE SCALE GENOMIC DNA]</scope>
    <source>
        <strain evidence="5">ATCC MYA-4683 / CBS 633.66</strain>
    </source>
</reference>
<evidence type="ECO:0000256" key="2">
    <source>
        <dbReference type="ARBA" id="ARBA00022980"/>
    </source>
</evidence>
<dbReference type="InParanoid" id="I4YE37"/>
<evidence type="ECO:0000313" key="5">
    <source>
        <dbReference type="Proteomes" id="UP000005242"/>
    </source>
</evidence>
<evidence type="ECO:0000256" key="3">
    <source>
        <dbReference type="ARBA" id="ARBA00023274"/>
    </source>
</evidence>
<dbReference type="Gene3D" id="3.40.50.790">
    <property type="match status" value="1"/>
</dbReference>
<gene>
    <name evidence="4" type="ORF">WALSEDRAFT_59956</name>
</gene>
<dbReference type="AlphaFoldDB" id="I4YE37"/>
<dbReference type="GO" id="GO:0003735">
    <property type="term" value="F:structural constituent of ribosome"/>
    <property type="evidence" value="ECO:0007669"/>
    <property type="project" value="InterPro"/>
</dbReference>
<evidence type="ECO:0000256" key="1">
    <source>
        <dbReference type="ARBA" id="ARBA00010531"/>
    </source>
</evidence>
<sequence length="236" mass="25965">MQRSFVNYFQKSIINNAKAKQSARVSVIDACTQLKQTDSKRPWSAYELVVVTKKEKGHIPLRGMVELPHDPRKTREVVLVFAEGADAKAAKEAGADIVGGEELVGDLLSGKQALPTKALAHPSLLPQVQKNLARMLGPKGLMPAEKRGTVTTELAKAINEARGKVTWRGDRIGVVRLGVGRIQFDSNQVEENIKKFIDGLRNGMIIDTAPGQPRRLTTIEKIYLSSTQGRAYELKL</sequence>
<dbReference type="GO" id="GO:0006412">
    <property type="term" value="P:translation"/>
    <property type="evidence" value="ECO:0007669"/>
    <property type="project" value="InterPro"/>
</dbReference>
<dbReference type="GO" id="GO:0003723">
    <property type="term" value="F:RNA binding"/>
    <property type="evidence" value="ECO:0007669"/>
    <property type="project" value="InterPro"/>
</dbReference>
<dbReference type="GeneID" id="18473650"/>
<dbReference type="RefSeq" id="XP_006957494.1">
    <property type="nucleotide sequence ID" value="XM_006957432.1"/>
</dbReference>
<dbReference type="OrthoDB" id="1747252at2759"/>
<evidence type="ECO:0000313" key="4">
    <source>
        <dbReference type="EMBL" id="EIM22229.1"/>
    </source>
</evidence>
<dbReference type="InterPro" id="IPR016095">
    <property type="entry name" value="Ribosomal_uL1_3-a/b-sand"/>
</dbReference>
<keyword evidence="2 4" id="KW-0689">Ribosomal protein</keyword>
<protein>
    <submittedName>
        <fullName evidence="4">Ribosomal protein L1</fullName>
    </submittedName>
</protein>
<dbReference type="GO" id="GO:0005762">
    <property type="term" value="C:mitochondrial large ribosomal subunit"/>
    <property type="evidence" value="ECO:0007669"/>
    <property type="project" value="TreeGrafter"/>
</dbReference>
<dbReference type="PANTHER" id="PTHR36427">
    <property type="entry name" value="54S RIBOSOMAL PROTEIN L1, MITOCHONDRIAL"/>
    <property type="match status" value="1"/>
</dbReference>
<dbReference type="InterPro" id="IPR028364">
    <property type="entry name" value="Ribosomal_uL1/biogenesis"/>
</dbReference>
<dbReference type="eggNOG" id="KOG1569">
    <property type="taxonomic scope" value="Eukaryota"/>
</dbReference>
<dbReference type="EMBL" id="JH668228">
    <property type="protein sequence ID" value="EIM22229.1"/>
    <property type="molecule type" value="Genomic_DNA"/>
</dbReference>
<keyword evidence="5" id="KW-1185">Reference proteome</keyword>
<accession>I4YE37</accession>
<proteinExistence type="inferred from homology"/>
<name>I4YE37_WALMC</name>
<dbReference type="PANTHER" id="PTHR36427:SF3">
    <property type="entry name" value="LARGE RIBOSOMAL SUBUNIT PROTEIN UL1M"/>
    <property type="match status" value="1"/>
</dbReference>
<dbReference type="KEGG" id="wse:WALSEDRAFT_59956"/>
<keyword evidence="3" id="KW-0687">Ribonucleoprotein</keyword>
<dbReference type="OMA" id="KTHFKIW"/>
<dbReference type="InterPro" id="IPR002143">
    <property type="entry name" value="Ribosomal_uL1"/>
</dbReference>
<organism evidence="4 5">
    <name type="scientific">Wallemia mellicola (strain ATCC MYA-4683 / CBS 633.66)</name>
    <name type="common">Wallemia sebi (CBS 633.66)</name>
    <dbReference type="NCBI Taxonomy" id="671144"/>
    <lineage>
        <taxon>Eukaryota</taxon>
        <taxon>Fungi</taxon>
        <taxon>Dikarya</taxon>
        <taxon>Basidiomycota</taxon>
        <taxon>Wallemiomycotina</taxon>
        <taxon>Wallemiomycetes</taxon>
        <taxon>Wallemiales</taxon>
        <taxon>Wallemiaceae</taxon>
        <taxon>Wallemia</taxon>
    </lineage>
</organism>
<dbReference type="SUPFAM" id="SSF56808">
    <property type="entry name" value="Ribosomal protein L1"/>
    <property type="match status" value="1"/>
</dbReference>
<dbReference type="Pfam" id="PF00687">
    <property type="entry name" value="Ribosomal_L1"/>
    <property type="match status" value="1"/>
</dbReference>
<dbReference type="FunCoup" id="I4YE37">
    <property type="interactions" value="123"/>
</dbReference>
<comment type="similarity">
    <text evidence="1">Belongs to the universal ribosomal protein uL1 family.</text>
</comment>
<dbReference type="FunFam" id="3.40.50.790:FF:000001">
    <property type="entry name" value="50S ribosomal protein L1"/>
    <property type="match status" value="1"/>
</dbReference>
<dbReference type="CDD" id="cd00403">
    <property type="entry name" value="Ribosomal_L1"/>
    <property type="match status" value="1"/>
</dbReference>
<dbReference type="Gene3D" id="3.30.190.20">
    <property type="match status" value="1"/>
</dbReference>
<dbReference type="PIRSF" id="PIRSF002155">
    <property type="entry name" value="Ribosomal_L1"/>
    <property type="match status" value="1"/>
</dbReference>
<dbReference type="HOGENOM" id="CLU_062853_1_0_1"/>
<dbReference type="InterPro" id="IPR023674">
    <property type="entry name" value="Ribosomal_uL1-like"/>
</dbReference>